<comment type="caution">
    <text evidence="1">The sequence shown here is derived from an EMBL/GenBank/DDBJ whole genome shotgun (WGS) entry which is preliminary data.</text>
</comment>
<reference evidence="1" key="1">
    <citation type="submission" date="2022-08" db="EMBL/GenBank/DDBJ databases">
        <authorList>
            <person name="Deng Y."/>
            <person name="Han X.-F."/>
            <person name="Zhang Y.-Q."/>
        </authorList>
    </citation>
    <scope>NUCLEOTIDE SEQUENCE</scope>
    <source>
        <strain evidence="1">CPCC 205763</strain>
    </source>
</reference>
<sequence length="100" mass="10218">MLTLTENAGAVVKNLADRTLAASGDSDTTTAAEGGLRISTADSSNFEVAVAPRPQPTDQVVESSGARVYLEPGAADALSDKVLDAEVDENGSVHFSLGVQ</sequence>
<gene>
    <name evidence="1" type="ORF">N1027_06715</name>
</gene>
<proteinExistence type="predicted"/>
<keyword evidence="2" id="KW-1185">Reference proteome</keyword>
<evidence type="ECO:0000313" key="1">
    <source>
        <dbReference type="EMBL" id="MCS5717825.1"/>
    </source>
</evidence>
<organism evidence="1 2">
    <name type="scientific">Herbiconiux aconitum</name>
    <dbReference type="NCBI Taxonomy" id="2970913"/>
    <lineage>
        <taxon>Bacteria</taxon>
        <taxon>Bacillati</taxon>
        <taxon>Actinomycetota</taxon>
        <taxon>Actinomycetes</taxon>
        <taxon>Micrococcales</taxon>
        <taxon>Microbacteriaceae</taxon>
        <taxon>Herbiconiux</taxon>
    </lineage>
</organism>
<name>A0ABT2GRA8_9MICO</name>
<protein>
    <submittedName>
        <fullName evidence="1">Fe-S cluster assembly protein HesB</fullName>
    </submittedName>
</protein>
<dbReference type="EMBL" id="JANLCM010000001">
    <property type="protein sequence ID" value="MCS5717825.1"/>
    <property type="molecule type" value="Genomic_DNA"/>
</dbReference>
<evidence type="ECO:0000313" key="2">
    <source>
        <dbReference type="Proteomes" id="UP001165584"/>
    </source>
</evidence>
<dbReference type="Proteomes" id="UP001165584">
    <property type="component" value="Unassembled WGS sequence"/>
</dbReference>
<accession>A0ABT2GRA8</accession>
<dbReference type="RefSeq" id="WP_259506394.1">
    <property type="nucleotide sequence ID" value="NZ_JANLCM010000001.1"/>
</dbReference>